<dbReference type="EMBL" id="JARJCM010000014">
    <property type="protein sequence ID" value="KAJ7042099.1"/>
    <property type="molecule type" value="Genomic_DNA"/>
</dbReference>
<keyword evidence="3" id="KW-1185">Reference proteome</keyword>
<gene>
    <name evidence="2" type="ORF">C8F04DRAFT_1078289</name>
</gene>
<evidence type="ECO:0000259" key="1">
    <source>
        <dbReference type="PROSITE" id="PS50181"/>
    </source>
</evidence>
<name>A0AAD6XEA0_9AGAR</name>
<dbReference type="InterPro" id="IPR036047">
    <property type="entry name" value="F-box-like_dom_sf"/>
</dbReference>
<sequence>MAIHLLDLPPELLILILYHLDLPTLVYCLAVNRCLKSIIDGSTLIQYRLAAQAACVEDNPWSTDIGFAQKLLALQQRQKSFTDLVPTSICSVDFDDIELYNPCVYTLSGSFFALAEFDAKAMGWISLAATEPVLQRLEFPGYIQDLKLAIPEEDLLVVVLSSEPLDHQPVAFDVAFELRFYQMSTQSAHPMAREPVIHVPMSGARCPDALQCDICGPKCALVVTYVDDETWSRVLVYDWKLGCLLKSFNNSSNFFFLSPEVILSTRMYTDTFEMWTVSEDDAAGPIISL</sequence>
<protein>
    <recommendedName>
        <fullName evidence="1">F-box domain-containing protein</fullName>
    </recommendedName>
</protein>
<dbReference type="PROSITE" id="PS50181">
    <property type="entry name" value="FBOX"/>
    <property type="match status" value="1"/>
</dbReference>
<reference evidence="2" key="1">
    <citation type="submission" date="2023-03" db="EMBL/GenBank/DDBJ databases">
        <title>Massive genome expansion in bonnet fungi (Mycena s.s.) driven by repeated elements and novel gene families across ecological guilds.</title>
        <authorList>
            <consortium name="Lawrence Berkeley National Laboratory"/>
            <person name="Harder C.B."/>
            <person name="Miyauchi S."/>
            <person name="Viragh M."/>
            <person name="Kuo A."/>
            <person name="Thoen E."/>
            <person name="Andreopoulos B."/>
            <person name="Lu D."/>
            <person name="Skrede I."/>
            <person name="Drula E."/>
            <person name="Henrissat B."/>
            <person name="Morin E."/>
            <person name="Kohler A."/>
            <person name="Barry K."/>
            <person name="LaButti K."/>
            <person name="Morin E."/>
            <person name="Salamov A."/>
            <person name="Lipzen A."/>
            <person name="Mereny Z."/>
            <person name="Hegedus B."/>
            <person name="Baldrian P."/>
            <person name="Stursova M."/>
            <person name="Weitz H."/>
            <person name="Taylor A."/>
            <person name="Grigoriev I.V."/>
            <person name="Nagy L.G."/>
            <person name="Martin F."/>
            <person name="Kauserud H."/>
        </authorList>
    </citation>
    <scope>NUCLEOTIDE SEQUENCE</scope>
    <source>
        <strain evidence="2">CBHHK200</strain>
    </source>
</reference>
<dbReference type="Proteomes" id="UP001218188">
    <property type="component" value="Unassembled WGS sequence"/>
</dbReference>
<dbReference type="Pfam" id="PF00646">
    <property type="entry name" value="F-box"/>
    <property type="match status" value="1"/>
</dbReference>
<feature type="domain" description="F-box" evidence="1">
    <location>
        <begin position="2"/>
        <end position="48"/>
    </location>
</feature>
<dbReference type="InterPro" id="IPR001810">
    <property type="entry name" value="F-box_dom"/>
</dbReference>
<evidence type="ECO:0000313" key="3">
    <source>
        <dbReference type="Proteomes" id="UP001218188"/>
    </source>
</evidence>
<dbReference type="AlphaFoldDB" id="A0AAD6XEA0"/>
<organism evidence="2 3">
    <name type="scientific">Mycena alexandri</name>
    <dbReference type="NCBI Taxonomy" id="1745969"/>
    <lineage>
        <taxon>Eukaryota</taxon>
        <taxon>Fungi</taxon>
        <taxon>Dikarya</taxon>
        <taxon>Basidiomycota</taxon>
        <taxon>Agaricomycotina</taxon>
        <taxon>Agaricomycetes</taxon>
        <taxon>Agaricomycetidae</taxon>
        <taxon>Agaricales</taxon>
        <taxon>Marasmiineae</taxon>
        <taxon>Mycenaceae</taxon>
        <taxon>Mycena</taxon>
    </lineage>
</organism>
<accession>A0AAD6XEA0</accession>
<comment type="caution">
    <text evidence="2">The sequence shown here is derived from an EMBL/GenBank/DDBJ whole genome shotgun (WGS) entry which is preliminary data.</text>
</comment>
<evidence type="ECO:0000313" key="2">
    <source>
        <dbReference type="EMBL" id="KAJ7042099.1"/>
    </source>
</evidence>
<proteinExistence type="predicted"/>
<dbReference type="SUPFAM" id="SSF81383">
    <property type="entry name" value="F-box domain"/>
    <property type="match status" value="1"/>
</dbReference>